<name>A0ABW6GTA8_9ACTN</name>
<dbReference type="RefSeq" id="WP_380323852.1">
    <property type="nucleotide sequence ID" value="NZ_JBHYPW010000022.1"/>
</dbReference>
<keyword evidence="2" id="KW-1185">Reference proteome</keyword>
<evidence type="ECO:0000313" key="1">
    <source>
        <dbReference type="EMBL" id="MFE1355819.1"/>
    </source>
</evidence>
<accession>A0ABW6GTA8</accession>
<protein>
    <submittedName>
        <fullName evidence="1">Uncharacterized protein</fullName>
    </submittedName>
</protein>
<dbReference type="EMBL" id="JBHYPX010000069">
    <property type="protein sequence ID" value="MFE1355819.1"/>
    <property type="molecule type" value="Genomic_DNA"/>
</dbReference>
<gene>
    <name evidence="1" type="ORF">ACFW6T_27970</name>
</gene>
<sequence>MRHRGPLLRRLAAAPGVRASFPRGVHTDGFWRRVLPDAMAALGARA</sequence>
<evidence type="ECO:0000313" key="2">
    <source>
        <dbReference type="Proteomes" id="UP001599542"/>
    </source>
</evidence>
<comment type="caution">
    <text evidence="1">The sequence shown here is derived from an EMBL/GenBank/DDBJ whole genome shotgun (WGS) entry which is preliminary data.</text>
</comment>
<dbReference type="Proteomes" id="UP001599542">
    <property type="component" value="Unassembled WGS sequence"/>
</dbReference>
<proteinExistence type="predicted"/>
<organism evidence="1 2">
    <name type="scientific">Kitasatospora phosalacinea</name>
    <dbReference type="NCBI Taxonomy" id="2065"/>
    <lineage>
        <taxon>Bacteria</taxon>
        <taxon>Bacillati</taxon>
        <taxon>Actinomycetota</taxon>
        <taxon>Actinomycetes</taxon>
        <taxon>Kitasatosporales</taxon>
        <taxon>Streptomycetaceae</taxon>
        <taxon>Kitasatospora</taxon>
    </lineage>
</organism>
<reference evidence="1 2" key="1">
    <citation type="submission" date="2024-09" db="EMBL/GenBank/DDBJ databases">
        <title>The Natural Products Discovery Center: Release of the First 8490 Sequenced Strains for Exploring Actinobacteria Biosynthetic Diversity.</title>
        <authorList>
            <person name="Kalkreuter E."/>
            <person name="Kautsar S.A."/>
            <person name="Yang D."/>
            <person name="Bader C.D."/>
            <person name="Teijaro C.N."/>
            <person name="Fluegel L."/>
            <person name="Davis C.M."/>
            <person name="Simpson J.R."/>
            <person name="Lauterbach L."/>
            <person name="Steele A.D."/>
            <person name="Gui C."/>
            <person name="Meng S."/>
            <person name="Li G."/>
            <person name="Viehrig K."/>
            <person name="Ye F."/>
            <person name="Su P."/>
            <person name="Kiefer A.F."/>
            <person name="Nichols A."/>
            <person name="Cepeda A.J."/>
            <person name="Yan W."/>
            <person name="Fan B."/>
            <person name="Jiang Y."/>
            <person name="Adhikari A."/>
            <person name="Zheng C.-J."/>
            <person name="Schuster L."/>
            <person name="Cowan T.M."/>
            <person name="Smanski M.J."/>
            <person name="Chevrette M.G."/>
            <person name="De Carvalho L.P.S."/>
            <person name="Shen B."/>
        </authorList>
    </citation>
    <scope>NUCLEOTIDE SEQUENCE [LARGE SCALE GENOMIC DNA]</scope>
    <source>
        <strain evidence="1 2">NPDC058753</strain>
    </source>
</reference>